<evidence type="ECO:0000313" key="1">
    <source>
        <dbReference type="EMBL" id="VDO29004.1"/>
    </source>
</evidence>
<sequence length="81" mass="9449">MSSSAFPLLLINPCITTGMIPHKNTTTLIYSSILQNLKSIKYDMPKQDSLHMEKTLLDFERFIEQMMRNTYVHKKSIKNTK</sequence>
<name>A0A0N4W8D1_HAEPC</name>
<evidence type="ECO:0000313" key="3">
    <source>
        <dbReference type="WBParaSite" id="HPLM_0000645301-mRNA-1"/>
    </source>
</evidence>
<keyword evidence="2" id="KW-1185">Reference proteome</keyword>
<reference evidence="1 2" key="2">
    <citation type="submission" date="2018-11" db="EMBL/GenBank/DDBJ databases">
        <authorList>
            <consortium name="Pathogen Informatics"/>
        </authorList>
    </citation>
    <scope>NUCLEOTIDE SEQUENCE [LARGE SCALE GENOMIC DNA]</scope>
    <source>
        <strain evidence="1 2">MHpl1</strain>
    </source>
</reference>
<proteinExistence type="predicted"/>
<evidence type="ECO:0000313" key="2">
    <source>
        <dbReference type="Proteomes" id="UP000268014"/>
    </source>
</evidence>
<reference evidence="3" key="1">
    <citation type="submission" date="2017-02" db="UniProtKB">
        <authorList>
            <consortium name="WormBaseParasite"/>
        </authorList>
    </citation>
    <scope>IDENTIFICATION</scope>
</reference>
<dbReference type="Proteomes" id="UP000268014">
    <property type="component" value="Unassembled WGS sequence"/>
</dbReference>
<gene>
    <name evidence="1" type="ORF">HPLM_LOCUS6445</name>
</gene>
<dbReference type="WBParaSite" id="HPLM_0000645301-mRNA-1">
    <property type="protein sequence ID" value="HPLM_0000645301-mRNA-1"/>
    <property type="gene ID" value="HPLM_0000645301"/>
</dbReference>
<dbReference type="AlphaFoldDB" id="A0A0N4W8D1"/>
<protein>
    <submittedName>
        <fullName evidence="1 3">Uncharacterized protein</fullName>
    </submittedName>
</protein>
<organism evidence="3">
    <name type="scientific">Haemonchus placei</name>
    <name type="common">Barber's pole worm</name>
    <dbReference type="NCBI Taxonomy" id="6290"/>
    <lineage>
        <taxon>Eukaryota</taxon>
        <taxon>Metazoa</taxon>
        <taxon>Ecdysozoa</taxon>
        <taxon>Nematoda</taxon>
        <taxon>Chromadorea</taxon>
        <taxon>Rhabditida</taxon>
        <taxon>Rhabditina</taxon>
        <taxon>Rhabditomorpha</taxon>
        <taxon>Strongyloidea</taxon>
        <taxon>Trichostrongylidae</taxon>
        <taxon>Haemonchus</taxon>
    </lineage>
</organism>
<accession>A0A0N4W8D1</accession>
<dbReference type="EMBL" id="UZAF01016496">
    <property type="protein sequence ID" value="VDO29004.1"/>
    <property type="molecule type" value="Genomic_DNA"/>
</dbReference>